<dbReference type="InParanoid" id="A0A151Z874"/>
<dbReference type="Proteomes" id="UP000076078">
    <property type="component" value="Unassembled WGS sequence"/>
</dbReference>
<dbReference type="Pfam" id="PF25544">
    <property type="entry name" value="Ependymin_amoebozoa"/>
    <property type="match status" value="1"/>
</dbReference>
<gene>
    <name evidence="1" type="ORF">DLAC_08743</name>
</gene>
<evidence type="ECO:0000313" key="2">
    <source>
        <dbReference type="Proteomes" id="UP000076078"/>
    </source>
</evidence>
<keyword evidence="2" id="KW-1185">Reference proteome</keyword>
<organism evidence="1 2">
    <name type="scientific">Tieghemostelium lacteum</name>
    <name type="common">Slime mold</name>
    <name type="synonym">Dictyostelium lacteum</name>
    <dbReference type="NCBI Taxonomy" id="361077"/>
    <lineage>
        <taxon>Eukaryota</taxon>
        <taxon>Amoebozoa</taxon>
        <taxon>Evosea</taxon>
        <taxon>Eumycetozoa</taxon>
        <taxon>Dictyostelia</taxon>
        <taxon>Dictyosteliales</taxon>
        <taxon>Raperosteliaceae</taxon>
        <taxon>Tieghemostelium</taxon>
    </lineage>
</organism>
<reference evidence="1 2" key="1">
    <citation type="submission" date="2015-12" db="EMBL/GenBank/DDBJ databases">
        <title>Dictyostelia acquired genes for synthesis and detection of signals that induce cell-type specialization by lateral gene transfer from prokaryotes.</title>
        <authorList>
            <person name="Gloeckner G."/>
            <person name="Schaap P."/>
        </authorList>
    </citation>
    <scope>NUCLEOTIDE SEQUENCE [LARGE SCALE GENOMIC DNA]</scope>
    <source>
        <strain evidence="1 2">TK</strain>
    </source>
</reference>
<sequence length="209" mass="23038">MCMFVVVAMVSAKHCYKKEKNGFSAVIGMVANNVNVAPGYQLSFTESCGIAIDYKNQQMSISYEIIDGGNLYYGQLYAFGSNNTQYVLSNGTCSEMPLSYPVPSSLPTNFTQLPKVRLGKYKVDVIQFTDTEADTTVQALYDGEDCAVVSTLTANNGLDGFAIANYFDYTNKVNPQLFELPVECQSANVFKLSHAKFHNIQLPNTVHLL</sequence>
<evidence type="ECO:0000313" key="1">
    <source>
        <dbReference type="EMBL" id="KYQ90151.1"/>
    </source>
</evidence>
<dbReference type="AlphaFoldDB" id="A0A151Z874"/>
<proteinExistence type="predicted"/>
<protein>
    <submittedName>
        <fullName evidence="1">Uncharacterized protein</fullName>
    </submittedName>
</protein>
<comment type="caution">
    <text evidence="1">The sequence shown here is derived from an EMBL/GenBank/DDBJ whole genome shotgun (WGS) entry which is preliminary data.</text>
</comment>
<dbReference type="PANTHER" id="PTHR31648">
    <property type="entry name" value="TRANSMEMBRANE PROTEIN-RELATED"/>
    <property type="match status" value="1"/>
</dbReference>
<dbReference type="InterPro" id="IPR040310">
    <property type="entry name" value="DDB_G0292248"/>
</dbReference>
<dbReference type="OMA" id="ECQSANV"/>
<name>A0A151Z874_TIELA</name>
<dbReference type="EMBL" id="LODT01000037">
    <property type="protein sequence ID" value="KYQ90151.1"/>
    <property type="molecule type" value="Genomic_DNA"/>
</dbReference>
<dbReference type="FunCoup" id="A0A151Z874">
    <property type="interactions" value="425"/>
</dbReference>
<accession>A0A151Z874</accession>